<evidence type="ECO:0000256" key="1">
    <source>
        <dbReference type="SAM" id="MobiDB-lite"/>
    </source>
</evidence>
<evidence type="ECO:0000313" key="3">
    <source>
        <dbReference type="Proteomes" id="UP001211065"/>
    </source>
</evidence>
<feature type="compositionally biased region" description="Pro residues" evidence="1">
    <location>
        <begin position="230"/>
        <end position="241"/>
    </location>
</feature>
<feature type="compositionally biased region" description="Polar residues" evidence="1">
    <location>
        <begin position="242"/>
        <end position="253"/>
    </location>
</feature>
<proteinExistence type="predicted"/>
<keyword evidence="3" id="KW-1185">Reference proteome</keyword>
<name>A0AAD5XZQ6_9FUNG</name>
<dbReference type="Proteomes" id="UP001211065">
    <property type="component" value="Unassembled WGS sequence"/>
</dbReference>
<feature type="region of interest" description="Disordered" evidence="1">
    <location>
        <begin position="160"/>
        <end position="194"/>
    </location>
</feature>
<feature type="compositionally biased region" description="Low complexity" evidence="1">
    <location>
        <begin position="167"/>
        <end position="187"/>
    </location>
</feature>
<dbReference type="AlphaFoldDB" id="A0AAD5XZQ6"/>
<reference evidence="2" key="1">
    <citation type="submission" date="2020-05" db="EMBL/GenBank/DDBJ databases">
        <title>Phylogenomic resolution of chytrid fungi.</title>
        <authorList>
            <person name="Stajich J.E."/>
            <person name="Amses K."/>
            <person name="Simmons R."/>
            <person name="Seto K."/>
            <person name="Myers J."/>
            <person name="Bonds A."/>
            <person name="Quandt C.A."/>
            <person name="Barry K."/>
            <person name="Liu P."/>
            <person name="Grigoriev I."/>
            <person name="Longcore J.E."/>
            <person name="James T.Y."/>
        </authorList>
    </citation>
    <scope>NUCLEOTIDE SEQUENCE</scope>
    <source>
        <strain evidence="2">JEL0476</strain>
    </source>
</reference>
<feature type="compositionally biased region" description="Low complexity" evidence="1">
    <location>
        <begin position="121"/>
        <end position="140"/>
    </location>
</feature>
<evidence type="ECO:0000313" key="2">
    <source>
        <dbReference type="EMBL" id="KAJ3228223.1"/>
    </source>
</evidence>
<feature type="compositionally biased region" description="Low complexity" evidence="1">
    <location>
        <begin position="96"/>
        <end position="106"/>
    </location>
</feature>
<comment type="caution">
    <text evidence="2">The sequence shown here is derived from an EMBL/GenBank/DDBJ whole genome shotgun (WGS) entry which is preliminary data.</text>
</comment>
<feature type="compositionally biased region" description="Polar residues" evidence="1">
    <location>
        <begin position="70"/>
        <end position="87"/>
    </location>
</feature>
<organism evidence="2 3">
    <name type="scientific">Clydaea vesicula</name>
    <dbReference type="NCBI Taxonomy" id="447962"/>
    <lineage>
        <taxon>Eukaryota</taxon>
        <taxon>Fungi</taxon>
        <taxon>Fungi incertae sedis</taxon>
        <taxon>Chytridiomycota</taxon>
        <taxon>Chytridiomycota incertae sedis</taxon>
        <taxon>Chytridiomycetes</taxon>
        <taxon>Lobulomycetales</taxon>
        <taxon>Lobulomycetaceae</taxon>
        <taxon>Clydaea</taxon>
    </lineage>
</organism>
<accession>A0AAD5XZQ6</accession>
<dbReference type="EMBL" id="JADGJW010000004">
    <property type="protein sequence ID" value="KAJ3228223.1"/>
    <property type="molecule type" value="Genomic_DNA"/>
</dbReference>
<feature type="region of interest" description="Disordered" evidence="1">
    <location>
        <begin position="223"/>
        <end position="253"/>
    </location>
</feature>
<protein>
    <submittedName>
        <fullName evidence="2">Uncharacterized protein</fullName>
    </submittedName>
</protein>
<sequence length="667" mass="75693">MNEIKDKDIHQSSITQHDFYQESLYSNQPQQSYSNIQLYPQQPQQHFLQPIPDRVNSPNFAQQHQLQQIPAFPQRNNSPKLNGGQTFQQRRDQNPRRPSNSSNHSDTFSNVSLNPLHYRRPSSPSISQSPRRPSSPILSQTHRRPSIETRIPISNIFIHQPLPQHPSVPNQKQQFSQQSHSQSSTPPSFAPHNKIQGNIVNRHQNTNVAAVTKNNLHQFSSNLNQQPKLSLPPPPKSPPPQTFSNSKHNQPKTNLKFQDNIFKREPSPSPSAVSNSRRPSINSLIDYDEDFLDCVDDFLAIFDTVEVHDMKILKEYCRVLIARWAKRTARLYTVADSFAAAAVGARRFLMQTGNAMNEHTTKVEVMLATDLAFLAVESNHIKWTIANGVQDSMGNYINVPAYSKENQLISVERLKENYLHRAQIWSPAHATKANNALKKMKKRRSKFLSVFMDGNVVSNYKKVDHKNNQLTQNSSALKPNISNELREYNMEDNRLVNFRELNHHYSSQRSKILNTDKISSVKTYIHVPQHSLEDKIVSNDQFSPRSPKSPGRFKTVVERRVTPELGSPVRSNTERTSVRRPLGIYGQLADFKINSGGDSFNDDVEYMGPPVLHQINNLTIPVEENTGNGIISPGGSVTGMKGRRGSAEALLQSVLDECENLLDVLRE</sequence>
<feature type="region of interest" description="Disordered" evidence="1">
    <location>
        <begin position="70"/>
        <end position="146"/>
    </location>
</feature>
<gene>
    <name evidence="2" type="ORF">HK099_005233</name>
</gene>